<evidence type="ECO:0000313" key="1">
    <source>
        <dbReference type="EMBL" id="KAK4431729.1"/>
    </source>
</evidence>
<reference evidence="1" key="1">
    <citation type="submission" date="2020-06" db="EMBL/GenBank/DDBJ databases">
        <authorList>
            <person name="Li T."/>
            <person name="Hu X."/>
            <person name="Zhang T."/>
            <person name="Song X."/>
            <person name="Zhang H."/>
            <person name="Dai N."/>
            <person name="Sheng W."/>
            <person name="Hou X."/>
            <person name="Wei L."/>
        </authorList>
    </citation>
    <scope>NUCLEOTIDE SEQUENCE</scope>
    <source>
        <strain evidence="1">3651</strain>
        <tissue evidence="1">Leaf</tissue>
    </source>
</reference>
<accession>A0AAE1YJZ4</accession>
<keyword evidence="2" id="KW-1185">Reference proteome</keyword>
<evidence type="ECO:0000313" key="2">
    <source>
        <dbReference type="Proteomes" id="UP001293254"/>
    </source>
</evidence>
<gene>
    <name evidence="1" type="ORF">Salat_0935000</name>
</gene>
<dbReference type="EMBL" id="JACGWO010000003">
    <property type="protein sequence ID" value="KAK4431729.1"/>
    <property type="molecule type" value="Genomic_DNA"/>
</dbReference>
<protein>
    <submittedName>
        <fullName evidence="1">Uncharacterized protein</fullName>
    </submittedName>
</protein>
<organism evidence="1 2">
    <name type="scientific">Sesamum alatum</name>
    <dbReference type="NCBI Taxonomy" id="300844"/>
    <lineage>
        <taxon>Eukaryota</taxon>
        <taxon>Viridiplantae</taxon>
        <taxon>Streptophyta</taxon>
        <taxon>Embryophyta</taxon>
        <taxon>Tracheophyta</taxon>
        <taxon>Spermatophyta</taxon>
        <taxon>Magnoliopsida</taxon>
        <taxon>eudicotyledons</taxon>
        <taxon>Gunneridae</taxon>
        <taxon>Pentapetalae</taxon>
        <taxon>asterids</taxon>
        <taxon>lamiids</taxon>
        <taxon>Lamiales</taxon>
        <taxon>Pedaliaceae</taxon>
        <taxon>Sesamum</taxon>
    </lineage>
</organism>
<comment type="caution">
    <text evidence="1">The sequence shown here is derived from an EMBL/GenBank/DDBJ whole genome shotgun (WGS) entry which is preliminary data.</text>
</comment>
<sequence length="122" mass="13907">MTDVTWVAIGTGFEIIHDPRESSRAVEEPGGDIIVVRAHLVEEGVRQGALNMREKELFCAIGVDHEEFCLYYEAYIVPHLTPSSTRYVMSLSQFLCRLRAFPRTTDYLELGTYSRPSDIDHL</sequence>
<name>A0AAE1YJZ4_9LAMI</name>
<dbReference type="AlphaFoldDB" id="A0AAE1YJZ4"/>
<reference evidence="1" key="2">
    <citation type="journal article" date="2024" name="Plant">
        <title>Genomic evolution and insights into agronomic trait innovations of Sesamum species.</title>
        <authorList>
            <person name="Miao H."/>
            <person name="Wang L."/>
            <person name="Qu L."/>
            <person name="Liu H."/>
            <person name="Sun Y."/>
            <person name="Le M."/>
            <person name="Wang Q."/>
            <person name="Wei S."/>
            <person name="Zheng Y."/>
            <person name="Lin W."/>
            <person name="Duan Y."/>
            <person name="Cao H."/>
            <person name="Xiong S."/>
            <person name="Wang X."/>
            <person name="Wei L."/>
            <person name="Li C."/>
            <person name="Ma Q."/>
            <person name="Ju M."/>
            <person name="Zhao R."/>
            <person name="Li G."/>
            <person name="Mu C."/>
            <person name="Tian Q."/>
            <person name="Mei H."/>
            <person name="Zhang T."/>
            <person name="Gao T."/>
            <person name="Zhang H."/>
        </authorList>
    </citation>
    <scope>NUCLEOTIDE SEQUENCE</scope>
    <source>
        <strain evidence="1">3651</strain>
    </source>
</reference>
<dbReference type="Proteomes" id="UP001293254">
    <property type="component" value="Unassembled WGS sequence"/>
</dbReference>
<proteinExistence type="predicted"/>